<sequence length="540" mass="61509">MILPKTIIIIIFNHFISPAIKNNEINLEKEYYDLLKYNSVLIKLIRNCSNLSKVFNTEILPKLSFSRFIIDNNFPDSYTDSKRIQLLLQNRIPVQVSIDDNHNLPSILNSDSLLRNITHLRYRFSTKLYYDNNSSVDGSSISGNNSVLRSINNQIINHQDIFKSMVHLDKAVFIIGPSVPQDIINRILLDLKESRLSEIRFIYSSVVVGNGSIPLSDSTKSELVKLVERSKLYSLSVIDYFKVNRDYLDVFRNIKSLSFASKKNLHDDLADLNEFIGNSTKLENLILSTYQPNDQTQINQLFLVVLSKHPSLKTIKVVHMGKLKLSSVIHFLNNNQVVTTFHLNSTSLVNDIVPYSNMTEDIYNTTLTEFCQNRSMLVSPLVFWRGVIGIKRLIIAIENKQFLPIIKDQLLAHLEDLEISIHIDISDFVEEILSKTKTLQTLVISSSFNLQSSASAWERIINGILSNSTLKHLKLNGNIPPKLLQNLFIHSHTSLLSILLTIPESSDSQSLQTIMKQNCTLKSMKLVTPYSHALLVDKIN</sequence>
<gene>
    <name evidence="1" type="ORF">DLAC_00837</name>
</gene>
<protein>
    <submittedName>
        <fullName evidence="1">Uncharacterized protein</fullName>
    </submittedName>
</protein>
<dbReference type="EMBL" id="LODT01000004">
    <property type="protein sequence ID" value="KYR02040.1"/>
    <property type="molecule type" value="Genomic_DNA"/>
</dbReference>
<comment type="caution">
    <text evidence="1">The sequence shown here is derived from an EMBL/GenBank/DDBJ whole genome shotgun (WGS) entry which is preliminary data.</text>
</comment>
<dbReference type="Proteomes" id="UP000076078">
    <property type="component" value="Unassembled WGS sequence"/>
</dbReference>
<name>A0A152A737_TIELA</name>
<organism evidence="1 2">
    <name type="scientific">Tieghemostelium lacteum</name>
    <name type="common">Slime mold</name>
    <name type="synonym">Dictyostelium lacteum</name>
    <dbReference type="NCBI Taxonomy" id="361077"/>
    <lineage>
        <taxon>Eukaryota</taxon>
        <taxon>Amoebozoa</taxon>
        <taxon>Evosea</taxon>
        <taxon>Eumycetozoa</taxon>
        <taxon>Dictyostelia</taxon>
        <taxon>Dictyosteliales</taxon>
        <taxon>Raperosteliaceae</taxon>
        <taxon>Tieghemostelium</taxon>
    </lineage>
</organism>
<reference evidence="1 2" key="1">
    <citation type="submission" date="2015-12" db="EMBL/GenBank/DDBJ databases">
        <title>Dictyostelia acquired genes for synthesis and detection of signals that induce cell-type specialization by lateral gene transfer from prokaryotes.</title>
        <authorList>
            <person name="Gloeckner G."/>
            <person name="Schaap P."/>
        </authorList>
    </citation>
    <scope>NUCLEOTIDE SEQUENCE [LARGE SCALE GENOMIC DNA]</scope>
    <source>
        <strain evidence="1 2">TK</strain>
    </source>
</reference>
<keyword evidence="2" id="KW-1185">Reference proteome</keyword>
<evidence type="ECO:0000313" key="1">
    <source>
        <dbReference type="EMBL" id="KYR02040.1"/>
    </source>
</evidence>
<dbReference type="AlphaFoldDB" id="A0A152A737"/>
<proteinExistence type="predicted"/>
<accession>A0A152A737</accession>
<dbReference type="InParanoid" id="A0A152A737"/>
<evidence type="ECO:0000313" key="2">
    <source>
        <dbReference type="Proteomes" id="UP000076078"/>
    </source>
</evidence>